<name>A0A443ZVR5_9PSED</name>
<evidence type="ECO:0000256" key="2">
    <source>
        <dbReference type="ARBA" id="ARBA00008163"/>
    </source>
</evidence>
<comment type="similarity">
    <text evidence="2">Belongs to the OmpP1/FadL family.</text>
</comment>
<sequence>MKNKKVIGLVVAVAACSSNAWATQGTHLAGYGAKAQSMGGASVAYPQDAIAAANNPAGMAEVGNRVDADIQIIYASADLELGSPENKHEGSIVVPIPEFGVNYQLTPHITIGLSTYASGVGFKYDDPVAPIPGLRRARGALSQVDILPTITYKFDNGLALGLSYVYGIQKFYVQGLPGPFPGGQNEDFGTEKAYGHSWKAGALWNFDNGFAIGASYKPKMEMSKLSGYKDELLAGSGGSIDSPESYSLGIKQKFNDKWTAALDYEHVSWSNVDAFSENFGWRDQDIVKLGAEYNFNRDWQFRAGVSHGRLHTTGKYATPNFLLVGINSTAFTAGATRKVSENGEINITAEYDYGKTLDGTGPSEGTKLDVDMYTLTVGYGWKF</sequence>
<dbReference type="Pfam" id="PF03349">
    <property type="entry name" value="Toluene_X"/>
    <property type="match status" value="1"/>
</dbReference>
<reference evidence="9 10" key="1">
    <citation type="submission" date="2018-06" db="EMBL/GenBank/DDBJ databases">
        <title>Bacteria isolated from soil of Wuhan.</title>
        <authorList>
            <person name="Wei X."/>
            <person name="Chunhua H."/>
        </authorList>
    </citation>
    <scope>NUCLEOTIDE SEQUENCE [LARGE SCALE GENOMIC DNA]</scope>
    <source>
        <strain evidence="10">xwS2</strain>
    </source>
</reference>
<dbReference type="GO" id="GO:0009279">
    <property type="term" value="C:cell outer membrane"/>
    <property type="evidence" value="ECO:0007669"/>
    <property type="project" value="UniProtKB-SubCell"/>
</dbReference>
<dbReference type="AlphaFoldDB" id="A0A443ZVR5"/>
<evidence type="ECO:0000256" key="1">
    <source>
        <dbReference type="ARBA" id="ARBA00004571"/>
    </source>
</evidence>
<dbReference type="GO" id="GO:0015483">
    <property type="term" value="F:long-chain fatty acid transporting porin activity"/>
    <property type="evidence" value="ECO:0007669"/>
    <property type="project" value="TreeGrafter"/>
</dbReference>
<keyword evidence="5 8" id="KW-0732">Signal</keyword>
<comment type="caution">
    <text evidence="9">The sequence shown here is derived from an EMBL/GenBank/DDBJ whole genome shotgun (WGS) entry which is preliminary data.</text>
</comment>
<dbReference type="Proteomes" id="UP000288983">
    <property type="component" value="Unassembled WGS sequence"/>
</dbReference>
<dbReference type="EMBL" id="QJRG01000034">
    <property type="protein sequence ID" value="RWU24986.1"/>
    <property type="molecule type" value="Genomic_DNA"/>
</dbReference>
<evidence type="ECO:0000313" key="9">
    <source>
        <dbReference type="EMBL" id="RWU24986.1"/>
    </source>
</evidence>
<feature type="chain" id="PRO_5019310640" description="Aromatic hydrocarbon degradation protein" evidence="8">
    <location>
        <begin position="23"/>
        <end position="383"/>
    </location>
</feature>
<dbReference type="Gene3D" id="2.40.160.60">
    <property type="entry name" value="Outer membrane protein transport protein (OMPP1/FadL/TodX)"/>
    <property type="match status" value="1"/>
</dbReference>
<evidence type="ECO:0008006" key="11">
    <source>
        <dbReference type="Google" id="ProtNLM"/>
    </source>
</evidence>
<protein>
    <recommendedName>
        <fullName evidence="11">Aromatic hydrocarbon degradation protein</fullName>
    </recommendedName>
</protein>
<evidence type="ECO:0000256" key="7">
    <source>
        <dbReference type="ARBA" id="ARBA00023237"/>
    </source>
</evidence>
<evidence type="ECO:0000256" key="3">
    <source>
        <dbReference type="ARBA" id="ARBA00022452"/>
    </source>
</evidence>
<keyword evidence="7" id="KW-0998">Cell outer membrane</keyword>
<keyword evidence="6" id="KW-0472">Membrane</keyword>
<dbReference type="RefSeq" id="WP_128322197.1">
    <property type="nucleotide sequence ID" value="NZ_QJRG01000034.1"/>
</dbReference>
<evidence type="ECO:0000313" key="10">
    <source>
        <dbReference type="Proteomes" id="UP000288983"/>
    </source>
</evidence>
<dbReference type="PANTHER" id="PTHR35093:SF8">
    <property type="entry name" value="OUTER MEMBRANE PROTEIN NMB0088-RELATED"/>
    <property type="match status" value="1"/>
</dbReference>
<dbReference type="PANTHER" id="PTHR35093">
    <property type="entry name" value="OUTER MEMBRANE PROTEIN NMB0088-RELATED"/>
    <property type="match status" value="1"/>
</dbReference>
<dbReference type="SUPFAM" id="SSF56935">
    <property type="entry name" value="Porins"/>
    <property type="match status" value="1"/>
</dbReference>
<organism evidence="9 10">
    <name type="scientific">Pseudomonas alkylphenolica</name>
    <dbReference type="NCBI Taxonomy" id="237609"/>
    <lineage>
        <taxon>Bacteria</taxon>
        <taxon>Pseudomonadati</taxon>
        <taxon>Pseudomonadota</taxon>
        <taxon>Gammaproteobacteria</taxon>
        <taxon>Pseudomonadales</taxon>
        <taxon>Pseudomonadaceae</taxon>
        <taxon>Pseudomonas</taxon>
    </lineage>
</organism>
<evidence type="ECO:0000256" key="8">
    <source>
        <dbReference type="SAM" id="SignalP"/>
    </source>
</evidence>
<evidence type="ECO:0000256" key="5">
    <source>
        <dbReference type="ARBA" id="ARBA00022729"/>
    </source>
</evidence>
<evidence type="ECO:0000256" key="6">
    <source>
        <dbReference type="ARBA" id="ARBA00023136"/>
    </source>
</evidence>
<feature type="signal peptide" evidence="8">
    <location>
        <begin position="1"/>
        <end position="22"/>
    </location>
</feature>
<dbReference type="OrthoDB" id="19849at2"/>
<dbReference type="PROSITE" id="PS51257">
    <property type="entry name" value="PROKAR_LIPOPROTEIN"/>
    <property type="match status" value="1"/>
</dbReference>
<keyword evidence="4" id="KW-0812">Transmembrane</keyword>
<keyword evidence="3" id="KW-1134">Transmembrane beta strand</keyword>
<accession>A0A443ZVR5</accession>
<dbReference type="InterPro" id="IPR005017">
    <property type="entry name" value="OMPP1/FadL/TodX"/>
</dbReference>
<comment type="subcellular location">
    <subcellularLocation>
        <location evidence="1">Cell outer membrane</location>
        <topology evidence="1">Multi-pass membrane protein</topology>
    </subcellularLocation>
</comment>
<gene>
    <name evidence="9" type="ORF">DM813_04400</name>
</gene>
<proteinExistence type="inferred from homology"/>
<evidence type="ECO:0000256" key="4">
    <source>
        <dbReference type="ARBA" id="ARBA00022692"/>
    </source>
</evidence>